<evidence type="ECO:0000256" key="2">
    <source>
        <dbReference type="ARBA" id="ARBA00023015"/>
    </source>
</evidence>
<dbReference type="PANTHER" id="PTHR30419">
    <property type="entry name" value="HTH-TYPE TRANSCRIPTIONAL REGULATOR YBHD"/>
    <property type="match status" value="1"/>
</dbReference>
<dbReference type="RefSeq" id="WP_090242943.1">
    <property type="nucleotide sequence ID" value="NZ_FNOU01000002.1"/>
</dbReference>
<comment type="similarity">
    <text evidence="1">Belongs to the LysR transcriptional regulatory family.</text>
</comment>
<dbReference type="InterPro" id="IPR036390">
    <property type="entry name" value="WH_DNA-bd_sf"/>
</dbReference>
<dbReference type="SUPFAM" id="SSF46785">
    <property type="entry name" value="Winged helix' DNA-binding domain"/>
    <property type="match status" value="1"/>
</dbReference>
<feature type="domain" description="HTH lysR-type" evidence="5">
    <location>
        <begin position="1"/>
        <end position="58"/>
    </location>
</feature>
<dbReference type="InterPro" id="IPR036388">
    <property type="entry name" value="WH-like_DNA-bd_sf"/>
</dbReference>
<dbReference type="PRINTS" id="PR00039">
    <property type="entry name" value="HTHLYSR"/>
</dbReference>
<dbReference type="CDD" id="cd05466">
    <property type="entry name" value="PBP2_LTTR_substrate"/>
    <property type="match status" value="1"/>
</dbReference>
<dbReference type="PANTHER" id="PTHR30419:SF8">
    <property type="entry name" value="NITROGEN ASSIMILATION TRANSCRIPTIONAL ACTIVATOR-RELATED"/>
    <property type="match status" value="1"/>
</dbReference>
<evidence type="ECO:0000313" key="7">
    <source>
        <dbReference type="Proteomes" id="UP000199652"/>
    </source>
</evidence>
<dbReference type="AlphaFoldDB" id="A0A1H3BR54"/>
<name>A0A1H3BR54_EUBBA</name>
<protein>
    <submittedName>
        <fullName evidence="6">DNA-binding transcriptional regulator, LysR family</fullName>
    </submittedName>
</protein>
<evidence type="ECO:0000313" key="6">
    <source>
        <dbReference type="EMBL" id="SDX44317.1"/>
    </source>
</evidence>
<dbReference type="InterPro" id="IPR050950">
    <property type="entry name" value="HTH-type_LysR_regulators"/>
</dbReference>
<accession>A0A1H3BR54</accession>
<dbReference type="Pfam" id="PF03466">
    <property type="entry name" value="LysR_substrate"/>
    <property type="match status" value="1"/>
</dbReference>
<dbReference type="Gene3D" id="3.40.190.290">
    <property type="match status" value="1"/>
</dbReference>
<sequence length="292" mass="33012">MDLRVLTYFLAVAREGNITSAAETLHLTQPTLSRQLKDLEEELGKSLFVRGKRKIILTEEGLLLRKRAEELTELARKTKREIMESNDLIQGDIYIGAGETQHVHYLTKAAKSLRTMYLGISIHISSGDTNDITDQLDKGMIDFGLLFDSIDGTRYDSIKIPSKDTWGVLMLKTSPLAEKESISPADLKDYPLIIQRGVQQTKLFSKYLSTENDSLQVVGTYSLAYNASIMVKDGIGYALCIDGIINTGMDSEFCFRPFTPALHAEMSIAWKKYQYFSKPQELFLNELRKHLL</sequence>
<dbReference type="GO" id="GO:0005829">
    <property type="term" value="C:cytosol"/>
    <property type="evidence" value="ECO:0007669"/>
    <property type="project" value="TreeGrafter"/>
</dbReference>
<dbReference type="GO" id="GO:0003677">
    <property type="term" value="F:DNA binding"/>
    <property type="evidence" value="ECO:0007669"/>
    <property type="project" value="UniProtKB-KW"/>
</dbReference>
<evidence type="ECO:0000259" key="5">
    <source>
        <dbReference type="PROSITE" id="PS50931"/>
    </source>
</evidence>
<keyword evidence="4" id="KW-0804">Transcription</keyword>
<evidence type="ECO:0000256" key="3">
    <source>
        <dbReference type="ARBA" id="ARBA00023125"/>
    </source>
</evidence>
<keyword evidence="3 6" id="KW-0238">DNA-binding</keyword>
<organism evidence="6 7">
    <name type="scientific">Eubacterium barkeri</name>
    <name type="common">Clostridium barkeri</name>
    <dbReference type="NCBI Taxonomy" id="1528"/>
    <lineage>
        <taxon>Bacteria</taxon>
        <taxon>Bacillati</taxon>
        <taxon>Bacillota</taxon>
        <taxon>Clostridia</taxon>
        <taxon>Eubacteriales</taxon>
        <taxon>Eubacteriaceae</taxon>
        <taxon>Eubacterium</taxon>
    </lineage>
</organism>
<dbReference type="InterPro" id="IPR000847">
    <property type="entry name" value="LysR_HTH_N"/>
</dbReference>
<dbReference type="Gene3D" id="1.10.10.10">
    <property type="entry name" value="Winged helix-like DNA-binding domain superfamily/Winged helix DNA-binding domain"/>
    <property type="match status" value="1"/>
</dbReference>
<reference evidence="7" key="1">
    <citation type="submission" date="2016-10" db="EMBL/GenBank/DDBJ databases">
        <authorList>
            <person name="Varghese N."/>
            <person name="Submissions S."/>
        </authorList>
    </citation>
    <scope>NUCLEOTIDE SEQUENCE [LARGE SCALE GENOMIC DNA]</scope>
    <source>
        <strain evidence="7">VPI 5359</strain>
    </source>
</reference>
<dbReference type="SUPFAM" id="SSF53850">
    <property type="entry name" value="Periplasmic binding protein-like II"/>
    <property type="match status" value="1"/>
</dbReference>
<dbReference type="InterPro" id="IPR005119">
    <property type="entry name" value="LysR_subst-bd"/>
</dbReference>
<dbReference type="Proteomes" id="UP000199652">
    <property type="component" value="Unassembled WGS sequence"/>
</dbReference>
<evidence type="ECO:0000256" key="1">
    <source>
        <dbReference type="ARBA" id="ARBA00009437"/>
    </source>
</evidence>
<proteinExistence type="inferred from homology"/>
<dbReference type="PROSITE" id="PS50931">
    <property type="entry name" value="HTH_LYSR"/>
    <property type="match status" value="1"/>
</dbReference>
<keyword evidence="7" id="KW-1185">Reference proteome</keyword>
<dbReference type="STRING" id="1528.SAMN04488579_102175"/>
<dbReference type="GO" id="GO:0003700">
    <property type="term" value="F:DNA-binding transcription factor activity"/>
    <property type="evidence" value="ECO:0007669"/>
    <property type="project" value="InterPro"/>
</dbReference>
<keyword evidence="2" id="KW-0805">Transcription regulation</keyword>
<dbReference type="FunFam" id="1.10.10.10:FF:000001">
    <property type="entry name" value="LysR family transcriptional regulator"/>
    <property type="match status" value="1"/>
</dbReference>
<dbReference type="OrthoDB" id="9803714at2"/>
<gene>
    <name evidence="6" type="ORF">SAMN04488579_102175</name>
</gene>
<dbReference type="EMBL" id="FNOU01000002">
    <property type="protein sequence ID" value="SDX44317.1"/>
    <property type="molecule type" value="Genomic_DNA"/>
</dbReference>
<evidence type="ECO:0000256" key="4">
    <source>
        <dbReference type="ARBA" id="ARBA00023163"/>
    </source>
</evidence>
<dbReference type="Pfam" id="PF00126">
    <property type="entry name" value="HTH_1"/>
    <property type="match status" value="1"/>
</dbReference>